<dbReference type="GO" id="GO:0000166">
    <property type="term" value="F:nucleotide binding"/>
    <property type="evidence" value="ECO:0007669"/>
    <property type="project" value="UniProtKB-KW"/>
</dbReference>
<dbReference type="InterPro" id="IPR036652">
    <property type="entry name" value="YjeF_N_dom_sf"/>
</dbReference>
<dbReference type="GO" id="GO:0052856">
    <property type="term" value="F:NAD(P)HX epimerase activity"/>
    <property type="evidence" value="ECO:0007669"/>
    <property type="project" value="UniProtKB-UniRule"/>
</dbReference>
<reference evidence="12" key="1">
    <citation type="journal article" date="2023" name="Genome Biol. Evol.">
        <title>First Whole Genome Sequence and Flow Cytometry Genome Size Data for the Lichen-Forming Fungus Ramalina farinacea (Ascomycota).</title>
        <authorList>
            <person name="Llewellyn T."/>
            <person name="Mian S."/>
            <person name="Hill R."/>
            <person name="Leitch I.J."/>
            <person name="Gaya E."/>
        </authorList>
    </citation>
    <scope>NUCLEOTIDE SEQUENCE</scope>
    <source>
        <strain evidence="12">LIQ254RAFAR</strain>
    </source>
</reference>
<gene>
    <name evidence="12" type="ORF">OHK93_003577</name>
</gene>
<dbReference type="Gene3D" id="3.40.50.10260">
    <property type="entry name" value="YjeF N-terminal domain"/>
    <property type="match status" value="1"/>
</dbReference>
<dbReference type="Proteomes" id="UP001161017">
    <property type="component" value="Unassembled WGS sequence"/>
</dbReference>
<evidence type="ECO:0000256" key="6">
    <source>
        <dbReference type="ARBA" id="ARBA00022857"/>
    </source>
</evidence>
<sequence>MALKTIGAKDAASLDADLMSVGAFSLDQLMELAGLSVSQALYRVHPPTAGKRILVACGPGNNGGDGLVAARHLFHYGYSPTIFYPIPTNKEIYTRLATQLKNLSIPFTDDFSHAAQSTDHIIDAIFGFSFSGEVRDPFRSVIATLESTKVPVLSVDAPSSWNIQDGPPGNGPGKEFMPQSLISLTAPKPLVKHYRGTHFLGGGSCRPRWRRSIIWSIRVILGMIRWLM</sequence>
<evidence type="ECO:0000256" key="7">
    <source>
        <dbReference type="ARBA" id="ARBA00022958"/>
    </source>
</evidence>
<keyword evidence="5 10" id="KW-0547">Nucleotide-binding</keyword>
<comment type="cofactor">
    <cofactor evidence="10">
        <name>K(+)</name>
        <dbReference type="ChEBI" id="CHEBI:29103"/>
    </cofactor>
    <text evidence="10">Binds 1 potassium ion per subunit.</text>
</comment>
<evidence type="ECO:0000256" key="2">
    <source>
        <dbReference type="ARBA" id="ARBA00000909"/>
    </source>
</evidence>
<evidence type="ECO:0000256" key="10">
    <source>
        <dbReference type="HAMAP-Rule" id="MF_03159"/>
    </source>
</evidence>
<evidence type="ECO:0000256" key="4">
    <source>
        <dbReference type="ARBA" id="ARBA00022723"/>
    </source>
</evidence>
<feature type="domain" description="YjeF N-terminal" evidence="11">
    <location>
        <begin position="11"/>
        <end position="225"/>
    </location>
</feature>
<keyword evidence="10" id="KW-0963">Cytoplasm</keyword>
<dbReference type="Pfam" id="PF03853">
    <property type="entry name" value="YjeF_N"/>
    <property type="match status" value="1"/>
</dbReference>
<evidence type="ECO:0000313" key="13">
    <source>
        <dbReference type="Proteomes" id="UP001161017"/>
    </source>
</evidence>
<keyword evidence="10" id="KW-0496">Mitochondrion</keyword>
<evidence type="ECO:0000259" key="11">
    <source>
        <dbReference type="PROSITE" id="PS51385"/>
    </source>
</evidence>
<feature type="binding site" evidence="10">
    <location>
        <begin position="127"/>
        <end position="133"/>
    </location>
    <ligand>
        <name>(6S)-NADPHX</name>
        <dbReference type="ChEBI" id="CHEBI:64076"/>
    </ligand>
</feature>
<accession>A0AA43TY81</accession>
<dbReference type="PROSITE" id="PS51385">
    <property type="entry name" value="YJEF_N"/>
    <property type="match status" value="1"/>
</dbReference>
<dbReference type="SUPFAM" id="SSF64153">
    <property type="entry name" value="YjeF N-terminal domain-like"/>
    <property type="match status" value="1"/>
</dbReference>
<organism evidence="12 13">
    <name type="scientific">Ramalina farinacea</name>
    <dbReference type="NCBI Taxonomy" id="258253"/>
    <lineage>
        <taxon>Eukaryota</taxon>
        <taxon>Fungi</taxon>
        <taxon>Dikarya</taxon>
        <taxon>Ascomycota</taxon>
        <taxon>Pezizomycotina</taxon>
        <taxon>Lecanoromycetes</taxon>
        <taxon>OSLEUM clade</taxon>
        <taxon>Lecanoromycetidae</taxon>
        <taxon>Lecanorales</taxon>
        <taxon>Lecanorineae</taxon>
        <taxon>Ramalinaceae</taxon>
        <taxon>Ramalina</taxon>
    </lineage>
</organism>
<evidence type="ECO:0000256" key="5">
    <source>
        <dbReference type="ARBA" id="ARBA00022741"/>
    </source>
</evidence>
<dbReference type="HAMAP" id="MF_01966">
    <property type="entry name" value="NADHX_epimerase"/>
    <property type="match status" value="1"/>
</dbReference>
<comment type="similarity">
    <text evidence="10">Belongs to the NnrE/AIBP family.</text>
</comment>
<keyword evidence="13" id="KW-1185">Reference proteome</keyword>
<dbReference type="PANTHER" id="PTHR13232:SF10">
    <property type="entry name" value="NAD(P)H-HYDRATE EPIMERASE"/>
    <property type="match status" value="1"/>
</dbReference>
<comment type="caution">
    <text evidence="10">Lacks conserved residue(s) required for the propagation of feature annotation.</text>
</comment>
<comment type="catalytic activity">
    <reaction evidence="1 10">
        <text>(6R)-NADHX = (6S)-NADHX</text>
        <dbReference type="Rhea" id="RHEA:32215"/>
        <dbReference type="ChEBI" id="CHEBI:64074"/>
        <dbReference type="ChEBI" id="CHEBI:64075"/>
        <dbReference type="EC" id="5.1.99.6"/>
    </reaction>
</comment>
<evidence type="ECO:0000256" key="3">
    <source>
        <dbReference type="ARBA" id="ARBA00012228"/>
    </source>
</evidence>
<comment type="subcellular location">
    <subcellularLocation>
        <location evidence="10">Cytoplasm</location>
    </subcellularLocation>
    <subcellularLocation>
        <location evidence="10">Mitochondrion</location>
    </subcellularLocation>
</comment>
<feature type="binding site" evidence="10">
    <location>
        <position position="62"/>
    </location>
    <ligand>
        <name>K(+)</name>
        <dbReference type="ChEBI" id="CHEBI:29103"/>
    </ligand>
</feature>
<comment type="function">
    <text evidence="10">Catalyzes the epimerization of the S- and R-forms of NAD(P)HX, a damaged form of NAD(P)H that is a result of enzymatic or heat-dependent hydration. This is a prerequisite for the S-specific NAD(P)H-hydrate dehydratase to allow the repair of both epimers of NAD(P)HX.</text>
</comment>
<dbReference type="EMBL" id="JAPUFD010000018">
    <property type="protein sequence ID" value="MDI1492363.1"/>
    <property type="molecule type" value="Genomic_DNA"/>
</dbReference>
<feature type="binding site" evidence="10">
    <location>
        <position position="123"/>
    </location>
    <ligand>
        <name>K(+)</name>
        <dbReference type="ChEBI" id="CHEBI:29103"/>
    </ligand>
</feature>
<evidence type="ECO:0000256" key="9">
    <source>
        <dbReference type="ARBA" id="ARBA00023235"/>
    </source>
</evidence>
<keyword evidence="8 10" id="KW-0520">NAD</keyword>
<dbReference type="EC" id="5.1.99.6" evidence="3 10"/>
<evidence type="ECO:0000256" key="8">
    <source>
        <dbReference type="ARBA" id="ARBA00023027"/>
    </source>
</evidence>
<dbReference type="InterPro" id="IPR004443">
    <property type="entry name" value="YjeF_N_dom"/>
</dbReference>
<dbReference type="GO" id="GO:0046872">
    <property type="term" value="F:metal ion binding"/>
    <property type="evidence" value="ECO:0007669"/>
    <property type="project" value="UniProtKB-KW"/>
</dbReference>
<feature type="binding site" evidence="10">
    <location>
        <position position="159"/>
    </location>
    <ligand>
        <name>K(+)</name>
        <dbReference type="ChEBI" id="CHEBI:29103"/>
    </ligand>
</feature>
<keyword evidence="7 10" id="KW-0630">Potassium</keyword>
<feature type="binding site" evidence="10">
    <location>
        <begin position="61"/>
        <end position="65"/>
    </location>
    <ligand>
        <name>(6S)-NADPHX</name>
        <dbReference type="ChEBI" id="CHEBI:64076"/>
    </ligand>
</feature>
<protein>
    <recommendedName>
        <fullName evidence="3 10">NAD(P)H-hydrate epimerase</fullName>
        <ecNumber evidence="3 10">5.1.99.6</ecNumber>
    </recommendedName>
    <alternativeName>
        <fullName evidence="10">NAD(P)HX epimerase</fullName>
    </alternativeName>
</protein>
<dbReference type="GO" id="GO:0005739">
    <property type="term" value="C:mitochondrion"/>
    <property type="evidence" value="ECO:0007669"/>
    <property type="project" value="UniProtKB-SubCell"/>
</dbReference>
<feature type="binding site" evidence="10">
    <location>
        <position position="156"/>
    </location>
    <ligand>
        <name>(6S)-NADPHX</name>
        <dbReference type="ChEBI" id="CHEBI:64076"/>
    </ligand>
</feature>
<dbReference type="NCBIfam" id="TIGR00197">
    <property type="entry name" value="yjeF_nterm"/>
    <property type="match status" value="1"/>
</dbReference>
<dbReference type="AlphaFoldDB" id="A0AA43TY81"/>
<keyword evidence="9 10" id="KW-0413">Isomerase</keyword>
<evidence type="ECO:0000313" key="12">
    <source>
        <dbReference type="EMBL" id="MDI1492363.1"/>
    </source>
</evidence>
<comment type="catalytic activity">
    <reaction evidence="2 10">
        <text>(6R)-NADPHX = (6S)-NADPHX</text>
        <dbReference type="Rhea" id="RHEA:32227"/>
        <dbReference type="ChEBI" id="CHEBI:64076"/>
        <dbReference type="ChEBI" id="CHEBI:64077"/>
        <dbReference type="EC" id="5.1.99.6"/>
    </reaction>
</comment>
<proteinExistence type="inferred from homology"/>
<keyword evidence="4 10" id="KW-0479">Metal-binding</keyword>
<comment type="caution">
    <text evidence="12">The sequence shown here is derived from an EMBL/GenBank/DDBJ whole genome shotgun (WGS) entry which is preliminary data.</text>
</comment>
<name>A0AA43TY81_9LECA</name>
<dbReference type="PANTHER" id="PTHR13232">
    <property type="entry name" value="NAD(P)H-HYDRATE EPIMERASE"/>
    <property type="match status" value="1"/>
</dbReference>
<evidence type="ECO:0000256" key="1">
    <source>
        <dbReference type="ARBA" id="ARBA00000013"/>
    </source>
</evidence>
<dbReference type="InterPro" id="IPR032976">
    <property type="entry name" value="YJEFN_prot_NAXE-like"/>
</dbReference>
<keyword evidence="6" id="KW-0521">NADP</keyword>